<evidence type="ECO:0000313" key="3">
    <source>
        <dbReference type="Proteomes" id="UP000298284"/>
    </source>
</evidence>
<comment type="caution">
    <text evidence="2">The sequence shown here is derived from an EMBL/GenBank/DDBJ whole genome shotgun (WGS) entry which is preliminary data.</text>
</comment>
<sequence>MYINTLLAWARTSLLVICCFGGSYYFTRPAHSSKRATTKLPKIDYRLSAVRSPAAESEPR</sequence>
<keyword evidence="1" id="KW-1133">Transmembrane helix</keyword>
<evidence type="ECO:0000256" key="1">
    <source>
        <dbReference type="SAM" id="Phobius"/>
    </source>
</evidence>
<dbReference type="RefSeq" id="WP_135531553.1">
    <property type="nucleotide sequence ID" value="NZ_SRKZ01000004.1"/>
</dbReference>
<keyword evidence="1" id="KW-0812">Transmembrane</keyword>
<protein>
    <submittedName>
        <fullName evidence="2">Uncharacterized protein</fullName>
    </submittedName>
</protein>
<gene>
    <name evidence="2" type="ORF">EU557_16485</name>
</gene>
<dbReference type="EMBL" id="SRKZ01000004">
    <property type="protein sequence ID" value="TGD79808.1"/>
    <property type="molecule type" value="Genomic_DNA"/>
</dbReference>
<dbReference type="Proteomes" id="UP000298284">
    <property type="component" value="Unassembled WGS sequence"/>
</dbReference>
<keyword evidence="3" id="KW-1185">Reference proteome</keyword>
<organism evidence="2 3">
    <name type="scientific">Hymenobacter wooponensis</name>
    <dbReference type="NCBI Taxonomy" id="1525360"/>
    <lineage>
        <taxon>Bacteria</taxon>
        <taxon>Pseudomonadati</taxon>
        <taxon>Bacteroidota</taxon>
        <taxon>Cytophagia</taxon>
        <taxon>Cytophagales</taxon>
        <taxon>Hymenobacteraceae</taxon>
        <taxon>Hymenobacter</taxon>
    </lineage>
</organism>
<evidence type="ECO:0000313" key="2">
    <source>
        <dbReference type="EMBL" id="TGD79808.1"/>
    </source>
</evidence>
<accession>A0A4Z0MKG9</accession>
<feature type="transmembrane region" description="Helical" evidence="1">
    <location>
        <begin position="6"/>
        <end position="26"/>
    </location>
</feature>
<keyword evidence="1" id="KW-0472">Membrane</keyword>
<reference evidence="2 3" key="1">
    <citation type="submission" date="2019-04" db="EMBL/GenBank/DDBJ databases">
        <authorList>
            <person name="Feng G."/>
            <person name="Zhang J."/>
            <person name="Zhu H."/>
        </authorList>
    </citation>
    <scope>NUCLEOTIDE SEQUENCE [LARGE SCALE GENOMIC DNA]</scope>
    <source>
        <strain evidence="2 3">JCM 19491</strain>
    </source>
</reference>
<name>A0A4Z0MKG9_9BACT</name>
<dbReference type="AlphaFoldDB" id="A0A4Z0MKG9"/>
<proteinExistence type="predicted"/>
<dbReference type="OrthoDB" id="9904098at2"/>